<dbReference type="Proteomes" id="UP000192578">
    <property type="component" value="Unassembled WGS sequence"/>
</dbReference>
<comment type="similarity">
    <text evidence="1 4">Belongs to the spermidine/spermine synthase family.</text>
</comment>
<dbReference type="EMBL" id="MTYJ01000005">
    <property type="protein sequence ID" value="OQV24766.1"/>
    <property type="molecule type" value="Genomic_DNA"/>
</dbReference>
<dbReference type="OrthoDB" id="38125at2759"/>
<dbReference type="PROSITE" id="PS01330">
    <property type="entry name" value="PABS_1"/>
    <property type="match status" value="1"/>
</dbReference>
<keyword evidence="2 3" id="KW-0808">Transferase</keyword>
<evidence type="ECO:0000256" key="3">
    <source>
        <dbReference type="PROSITE-ProRule" id="PRU00354"/>
    </source>
</evidence>
<dbReference type="InterPro" id="IPR001045">
    <property type="entry name" value="Spermi_synthase"/>
</dbReference>
<dbReference type="NCBIfam" id="TIGR00417">
    <property type="entry name" value="speE"/>
    <property type="match status" value="1"/>
</dbReference>
<dbReference type="CDD" id="cd02440">
    <property type="entry name" value="AdoMet_MTases"/>
    <property type="match status" value="1"/>
</dbReference>
<evidence type="ECO:0000256" key="1">
    <source>
        <dbReference type="ARBA" id="ARBA00007867"/>
    </source>
</evidence>
<protein>
    <submittedName>
        <fullName evidence="6">Spermidine synthase</fullName>
    </submittedName>
</protein>
<dbReference type="Gene3D" id="2.30.140.10">
    <property type="entry name" value="Spermidine synthase, tetramerisation domain"/>
    <property type="match status" value="1"/>
</dbReference>
<dbReference type="InterPro" id="IPR029063">
    <property type="entry name" value="SAM-dependent_MTases_sf"/>
</dbReference>
<feature type="domain" description="PABS" evidence="5">
    <location>
        <begin position="11"/>
        <end position="246"/>
    </location>
</feature>
<organism evidence="6 7">
    <name type="scientific">Hypsibius exemplaris</name>
    <name type="common">Freshwater tardigrade</name>
    <dbReference type="NCBI Taxonomy" id="2072580"/>
    <lineage>
        <taxon>Eukaryota</taxon>
        <taxon>Metazoa</taxon>
        <taxon>Ecdysozoa</taxon>
        <taxon>Tardigrada</taxon>
        <taxon>Eutardigrada</taxon>
        <taxon>Parachela</taxon>
        <taxon>Hypsibioidea</taxon>
        <taxon>Hypsibiidae</taxon>
        <taxon>Hypsibius</taxon>
    </lineage>
</organism>
<dbReference type="HAMAP" id="MF_00198">
    <property type="entry name" value="Spermidine_synth"/>
    <property type="match status" value="1"/>
</dbReference>
<dbReference type="InterPro" id="IPR030374">
    <property type="entry name" value="PABS"/>
</dbReference>
<dbReference type="InterPro" id="IPR030373">
    <property type="entry name" value="PABS_CS"/>
</dbReference>
<evidence type="ECO:0000256" key="2">
    <source>
        <dbReference type="ARBA" id="ARBA00022679"/>
    </source>
</evidence>
<reference evidence="7" key="1">
    <citation type="submission" date="2017-01" db="EMBL/GenBank/DDBJ databases">
        <title>Comparative genomics of anhydrobiosis in the tardigrade Hypsibius dujardini.</title>
        <authorList>
            <person name="Yoshida Y."/>
            <person name="Koutsovoulos G."/>
            <person name="Laetsch D."/>
            <person name="Stevens L."/>
            <person name="Kumar S."/>
            <person name="Horikawa D."/>
            <person name="Ishino K."/>
            <person name="Komine S."/>
            <person name="Tomita M."/>
            <person name="Blaxter M."/>
            <person name="Arakawa K."/>
        </authorList>
    </citation>
    <scope>NUCLEOTIDE SEQUENCE [LARGE SCALE GENOMIC DNA]</scope>
    <source>
        <strain evidence="7">Z151</strain>
    </source>
</reference>
<comment type="caution">
    <text evidence="6">The sequence shown here is derived from an EMBL/GenBank/DDBJ whole genome shotgun (WGS) entry which is preliminary data.</text>
</comment>
<dbReference type="PANTHER" id="PTHR11558">
    <property type="entry name" value="SPERMIDINE/SPERMINE SYNTHASE"/>
    <property type="match status" value="1"/>
</dbReference>
<dbReference type="PROSITE" id="PS51006">
    <property type="entry name" value="PABS_2"/>
    <property type="match status" value="1"/>
</dbReference>
<gene>
    <name evidence="6" type="ORF">BV898_01357</name>
</gene>
<dbReference type="NCBIfam" id="NF037959">
    <property type="entry name" value="MFS_SpdSyn"/>
    <property type="match status" value="1"/>
</dbReference>
<dbReference type="Pfam" id="PF17284">
    <property type="entry name" value="Spermine_synt_N"/>
    <property type="match status" value="1"/>
</dbReference>
<dbReference type="GO" id="GO:0005829">
    <property type="term" value="C:cytosol"/>
    <property type="evidence" value="ECO:0007669"/>
    <property type="project" value="TreeGrafter"/>
</dbReference>
<dbReference type="NCBIfam" id="NF002010">
    <property type="entry name" value="PRK00811.1"/>
    <property type="match status" value="1"/>
</dbReference>
<feature type="active site" description="Proton acceptor" evidence="3">
    <location>
        <position position="166"/>
    </location>
</feature>
<keyword evidence="7" id="KW-1185">Reference proteome</keyword>
<name>A0A1W0XB87_HYPEX</name>
<dbReference type="GO" id="GO:0004766">
    <property type="term" value="F:spermidine synthase activity"/>
    <property type="evidence" value="ECO:0007669"/>
    <property type="project" value="TreeGrafter"/>
</dbReference>
<dbReference type="FunFam" id="3.40.50.150:FF:000013">
    <property type="entry name" value="Spermidine synthase"/>
    <property type="match status" value="1"/>
</dbReference>
<evidence type="ECO:0000259" key="5">
    <source>
        <dbReference type="PROSITE" id="PS51006"/>
    </source>
</evidence>
<dbReference type="InterPro" id="IPR037163">
    <property type="entry name" value="Spermidine_synt_N_sf"/>
</dbReference>
<dbReference type="AlphaFoldDB" id="A0A1W0XB87"/>
<evidence type="ECO:0000313" key="6">
    <source>
        <dbReference type="EMBL" id="OQV24766.1"/>
    </source>
</evidence>
<evidence type="ECO:0000313" key="7">
    <source>
        <dbReference type="Proteomes" id="UP000192578"/>
    </source>
</evidence>
<keyword evidence="3" id="KW-0620">Polyamine biosynthesis</keyword>
<evidence type="ECO:0000256" key="4">
    <source>
        <dbReference type="RuleBase" id="RU003836"/>
    </source>
</evidence>
<dbReference type="InterPro" id="IPR035246">
    <property type="entry name" value="Spermidine_synt_N"/>
</dbReference>
<sequence length="294" mass="32800">MDAQKVAGSSGAWFSEVSAVCPGQSFSLEIEKVLYHKRSLYQDVLVFQSKTYGRVLALDGMIQVTERDEFAYQEMLAHLPMFSHPSPHKVLIVGGGDGGILREVLKHEAVETVVQCEIDADVVSVSKEWLPFLSSSFQHPKLHLHIGDGFEFLKNHPAEFDVIITDSSDPIGPAESLFGEGYFQLLAQALRPHGLVALQGESVWLHLELIKSMTASCRKWFPVVEYAWSSVPSYPSGQIGYILCSSNHDTHFRRPLRHIEAPQLATWNLRYYDADVHAAAFVLPKFASENLSSS</sequence>
<accession>A0A1W0XB87</accession>
<dbReference type="GO" id="GO:0008295">
    <property type="term" value="P:spermidine biosynthetic process"/>
    <property type="evidence" value="ECO:0007669"/>
    <property type="project" value="TreeGrafter"/>
</dbReference>
<dbReference type="Pfam" id="PF01564">
    <property type="entry name" value="Spermine_synth"/>
    <property type="match status" value="1"/>
</dbReference>
<dbReference type="Gene3D" id="3.40.50.150">
    <property type="entry name" value="Vaccinia Virus protein VP39"/>
    <property type="match status" value="1"/>
</dbReference>
<proteinExistence type="inferred from homology"/>
<dbReference type="PANTHER" id="PTHR11558:SF11">
    <property type="entry name" value="SPERMIDINE SYNTHASE"/>
    <property type="match status" value="1"/>
</dbReference>
<dbReference type="SUPFAM" id="SSF53335">
    <property type="entry name" value="S-adenosyl-L-methionine-dependent methyltransferases"/>
    <property type="match status" value="1"/>
</dbReference>